<comment type="similarity">
    <text evidence="2">Belongs to the cerato-platanin family.</text>
</comment>
<evidence type="ECO:0000256" key="1">
    <source>
        <dbReference type="ARBA" id="ARBA00004613"/>
    </source>
</evidence>
<evidence type="ECO:0000313" key="5">
    <source>
        <dbReference type="Proteomes" id="UP001337655"/>
    </source>
</evidence>
<comment type="subcellular location">
    <subcellularLocation>
        <location evidence="1">Secreted</location>
    </subcellularLocation>
</comment>
<comment type="caution">
    <text evidence="4">The sequence shown here is derived from an EMBL/GenBank/DDBJ whole genome shotgun (WGS) entry which is preliminary data.</text>
</comment>
<reference evidence="4 5" key="1">
    <citation type="submission" date="2023-08" db="EMBL/GenBank/DDBJ databases">
        <title>Black Yeasts Isolated from many extreme environments.</title>
        <authorList>
            <person name="Coleine C."/>
            <person name="Stajich J.E."/>
            <person name="Selbmann L."/>
        </authorList>
    </citation>
    <scope>NUCLEOTIDE SEQUENCE [LARGE SCALE GENOMIC DNA]</scope>
    <source>
        <strain evidence="4 5">CCFEE 5935</strain>
    </source>
</reference>
<sequence>MVQTPKTPTYHTYFVWTSRRVEVSVRVEIVSKMKTSTIFAAATAITTATSLTIPVKRGTGVSITPHDRYSSSIGVLGCKLDVNRVAYWPGTPSCDGMCIRVNANGRSVNLLQIDSSGGAYDISYDAWNYLMTGQSALQNPVQGGGLAATYEKVEMSQCADIMKAGDGKLGFTAANSMNYITSCRADSWVGQNHVLYNIADTQCTLGIDEVCTLNMAVSNQPSCPHQLGVQPPLTSDPVYDIIYGSGKKELAQ</sequence>
<dbReference type="RefSeq" id="XP_064656408.1">
    <property type="nucleotide sequence ID" value="XM_064805303.1"/>
</dbReference>
<dbReference type="Pfam" id="PF07249">
    <property type="entry name" value="Cerato-platanin"/>
    <property type="match status" value="1"/>
</dbReference>
<dbReference type="AlphaFoldDB" id="A0AAV9P4J7"/>
<dbReference type="GO" id="GO:0005576">
    <property type="term" value="C:extracellular region"/>
    <property type="evidence" value="ECO:0007669"/>
    <property type="project" value="UniProtKB-SubCell"/>
</dbReference>
<evidence type="ECO:0000256" key="3">
    <source>
        <dbReference type="ARBA" id="ARBA00022525"/>
    </source>
</evidence>
<keyword evidence="5" id="KW-1185">Reference proteome</keyword>
<evidence type="ECO:0000313" key="4">
    <source>
        <dbReference type="EMBL" id="KAK5166526.1"/>
    </source>
</evidence>
<dbReference type="Proteomes" id="UP001337655">
    <property type="component" value="Unassembled WGS sequence"/>
</dbReference>
<name>A0AAV9P4J7_9PEZI</name>
<dbReference type="GeneID" id="89929403"/>
<dbReference type="InterPro" id="IPR010829">
    <property type="entry name" value="Cerato-platanin"/>
</dbReference>
<gene>
    <name evidence="4" type="ORF">LTR77_008069</name>
</gene>
<dbReference type="InterPro" id="IPR036908">
    <property type="entry name" value="RlpA-like_sf"/>
</dbReference>
<proteinExistence type="inferred from homology"/>
<dbReference type="PANTHER" id="PTHR38850">
    <property type="entry name" value="CERATO-PLATANIN"/>
    <property type="match status" value="1"/>
</dbReference>
<dbReference type="PANTHER" id="PTHR38850:SF2">
    <property type="entry name" value="CERATO-PLATANIN"/>
    <property type="match status" value="1"/>
</dbReference>
<protein>
    <recommendedName>
        <fullName evidence="6">Cerato-platanin</fullName>
    </recommendedName>
</protein>
<evidence type="ECO:0000256" key="2">
    <source>
        <dbReference type="ARBA" id="ARBA00010421"/>
    </source>
</evidence>
<dbReference type="Gene3D" id="2.40.40.10">
    <property type="entry name" value="RlpA-like domain"/>
    <property type="match status" value="1"/>
</dbReference>
<keyword evidence="3" id="KW-0964">Secreted</keyword>
<organism evidence="4 5">
    <name type="scientific">Saxophila tyrrhenica</name>
    <dbReference type="NCBI Taxonomy" id="1690608"/>
    <lineage>
        <taxon>Eukaryota</taxon>
        <taxon>Fungi</taxon>
        <taxon>Dikarya</taxon>
        <taxon>Ascomycota</taxon>
        <taxon>Pezizomycotina</taxon>
        <taxon>Dothideomycetes</taxon>
        <taxon>Dothideomycetidae</taxon>
        <taxon>Mycosphaerellales</taxon>
        <taxon>Extremaceae</taxon>
        <taxon>Saxophila</taxon>
    </lineage>
</organism>
<evidence type="ECO:0008006" key="6">
    <source>
        <dbReference type="Google" id="ProtNLM"/>
    </source>
</evidence>
<dbReference type="EMBL" id="JAVRRT010000013">
    <property type="protein sequence ID" value="KAK5166526.1"/>
    <property type="molecule type" value="Genomic_DNA"/>
</dbReference>
<accession>A0AAV9P4J7</accession>